<accession>A0AC61L3Z0</accession>
<organism evidence="1 2">
    <name type="scientific">Candidatus Methanogaster sp</name>
    <dbReference type="NCBI Taxonomy" id="3386292"/>
    <lineage>
        <taxon>Archaea</taxon>
        <taxon>Methanobacteriati</taxon>
        <taxon>Methanobacteriota</taxon>
        <taxon>Stenosarchaea group</taxon>
        <taxon>Methanomicrobia</taxon>
        <taxon>Methanosarcinales</taxon>
        <taxon>ANME-2 cluster</taxon>
        <taxon>Candidatus Methanogasteraceae</taxon>
        <taxon>Candidatus Methanogaster</taxon>
    </lineage>
</organism>
<comment type="caution">
    <text evidence="1">The sequence shown here is derived from an EMBL/GenBank/DDBJ whole genome shotgun (WGS) entry which is preliminary data.</text>
</comment>
<sequence>MTNILITGYYGLDNIGDEAILSGIINSLKRYVDDAKFFVITNNPNETRDLHNITPVSQSYKKGPLQFIKSQIMERELIRVYKAMDNCDIFILGGGELLQDLKVHYLPIFLSLVYLAQKKNKKTVIYGIGAGPIETNFGKTLCKRILNDADLVTVRDSKSKIALENCGVSNVIQTADPAFAIDIPNKNMINENLIKNNLFGSEKVIGITSHNLLYNDDIYRKSGGSKIDLSPRREILATTFDNIIEKYNRRLMFLPTVESDINGYLKIIEFMSNADKTIPIEHNSDFRYFLSLLSISDILIGMRLHSMIIATMLGIPFVPISYSGKVKSFLDLIGLNDLYVDVEDISRQNFSEELSDNFSKVCGNRQHYSKLLLNCSAKSRKKTFENAKLVSDLIGWVNSR</sequence>
<reference evidence="1" key="1">
    <citation type="submission" date="2018-01" db="EMBL/GenBank/DDBJ databases">
        <authorList>
            <person name="Krukenberg V."/>
        </authorList>
    </citation>
    <scope>NUCLEOTIDE SEQUENCE</scope>
    <source>
        <strain evidence="1">E20ANME2</strain>
    </source>
</reference>
<dbReference type="EMBL" id="PQXF01000006">
    <property type="protein sequence ID" value="PXF61276.1"/>
    <property type="molecule type" value="Genomic_DNA"/>
</dbReference>
<protein>
    <submittedName>
        <fullName evidence="1">Uncharacterized protein</fullName>
    </submittedName>
</protein>
<dbReference type="Proteomes" id="UP000248329">
    <property type="component" value="Unassembled WGS sequence"/>
</dbReference>
<name>A0AC61L3Z0_9EURY</name>
<proteinExistence type="predicted"/>
<evidence type="ECO:0000313" key="1">
    <source>
        <dbReference type="EMBL" id="PXF61276.1"/>
    </source>
</evidence>
<gene>
    <name evidence="1" type="ORF">C4B59_04810</name>
</gene>
<evidence type="ECO:0000313" key="2">
    <source>
        <dbReference type="Proteomes" id="UP000248329"/>
    </source>
</evidence>